<feature type="domain" description="Histidine kinase" evidence="18">
    <location>
        <begin position="408"/>
        <end position="605"/>
    </location>
</feature>
<name>A0ABP9XA63_9DEIO</name>
<dbReference type="Pfam" id="PF01590">
    <property type="entry name" value="GAF"/>
    <property type="match status" value="1"/>
</dbReference>
<keyword evidence="11" id="KW-0408">Iron</keyword>
<evidence type="ECO:0000256" key="8">
    <source>
        <dbReference type="ARBA" id="ARBA00022679"/>
    </source>
</evidence>
<evidence type="ECO:0000256" key="17">
    <source>
        <dbReference type="SAM" id="Phobius"/>
    </source>
</evidence>
<keyword evidence="6" id="KW-0004">4Fe-4S</keyword>
<evidence type="ECO:0000256" key="14">
    <source>
        <dbReference type="ARBA" id="ARBA00024827"/>
    </source>
</evidence>
<evidence type="ECO:0000256" key="11">
    <source>
        <dbReference type="ARBA" id="ARBA00023004"/>
    </source>
</evidence>
<keyword evidence="9" id="KW-0479">Metal-binding</keyword>
<dbReference type="InterPro" id="IPR036890">
    <property type="entry name" value="HATPase_C_sf"/>
</dbReference>
<evidence type="ECO:0000259" key="18">
    <source>
        <dbReference type="PROSITE" id="PS50109"/>
    </source>
</evidence>
<dbReference type="Proteomes" id="UP001404956">
    <property type="component" value="Unassembled WGS sequence"/>
</dbReference>
<evidence type="ECO:0000256" key="9">
    <source>
        <dbReference type="ARBA" id="ARBA00022723"/>
    </source>
</evidence>
<reference evidence="19 20" key="1">
    <citation type="submission" date="2024-02" db="EMBL/GenBank/DDBJ databases">
        <title>Deinococcus aluminii NBRC 112889.</title>
        <authorList>
            <person name="Ichikawa N."/>
            <person name="Katano-Makiyama Y."/>
            <person name="Hidaka K."/>
        </authorList>
    </citation>
    <scope>NUCLEOTIDE SEQUENCE [LARGE SCALE GENOMIC DNA]</scope>
    <source>
        <strain evidence="19 20">NBRC 112889</strain>
    </source>
</reference>
<dbReference type="InterPro" id="IPR011712">
    <property type="entry name" value="Sig_transdc_His_kin_sub3_dim/P"/>
</dbReference>
<evidence type="ECO:0000256" key="10">
    <source>
        <dbReference type="ARBA" id="ARBA00022777"/>
    </source>
</evidence>
<comment type="catalytic activity">
    <reaction evidence="1">
        <text>ATP + protein L-histidine = ADP + protein N-phospho-L-histidine.</text>
        <dbReference type="EC" id="2.7.13.3"/>
    </reaction>
</comment>
<accession>A0ABP9XA63</accession>
<dbReference type="PROSITE" id="PS50109">
    <property type="entry name" value="HIS_KIN"/>
    <property type="match status" value="1"/>
</dbReference>
<dbReference type="SMART" id="SM00065">
    <property type="entry name" value="GAF"/>
    <property type="match status" value="1"/>
</dbReference>
<feature type="compositionally biased region" description="Basic and acidic residues" evidence="16">
    <location>
        <begin position="1"/>
        <end position="11"/>
    </location>
</feature>
<feature type="transmembrane region" description="Helical" evidence="17">
    <location>
        <begin position="87"/>
        <end position="110"/>
    </location>
</feature>
<dbReference type="InterPro" id="IPR003594">
    <property type="entry name" value="HATPase_dom"/>
</dbReference>
<dbReference type="Gene3D" id="3.30.565.10">
    <property type="entry name" value="Histidine kinase-like ATPase, C-terminal domain"/>
    <property type="match status" value="1"/>
</dbReference>
<dbReference type="InterPro" id="IPR005467">
    <property type="entry name" value="His_kinase_dom"/>
</dbReference>
<feature type="transmembrane region" description="Helical" evidence="17">
    <location>
        <begin position="61"/>
        <end position="81"/>
    </location>
</feature>
<dbReference type="PANTHER" id="PTHR24421:SF57">
    <property type="entry name" value="HISTIDINE KINASE DIMERISATION AND PHOSPHOACCEPTOR REGION"/>
    <property type="match status" value="1"/>
</dbReference>
<sequence length="605" mass="65052">MARRRDSGLRRHEAHLRHGAFPRPLPRLSPMTDSPASLSTPPPPAPRGVPLSDRVKLVRNLLPPLIVLVVAVVEFVIAQLRNPVAEVWAHLLFYGLVGPAVTFFTVEWIAEGTRARERAERELRVTYARLSASHGQLQAVQELMRDLTDAPDMGAVVEVAARGAVRATGATHATLTVPGGLSGSASGETPAAPGTELYPLRVGIPGGGALALHFDTPPTPETQTLAQALAAEVATGVEAARQRTLDLMTLYSVDQSIRAERNMRRLLARVTRNMAERVQAGARAAYLSDQDGVLRLEYAQHAGGESSSSGALAPAFVGRVAQADTPLVASAQEAAEVFPEAKSALGFPMRDEEGLVGVLVLGDARPDAFEGARLPLLALLAAQAALGVRNARAYLYSEELAISDERARIAREIHDGVAQSLAFCALKLDLVARQLHSDPDKAEAEVKAATALLREQIREVRRSIFALRPIDLERYGLLETVRRYVEDFGQQNNLRSTLNVTGDIHLAPGDEAVVFRILQESLNNVAKHARAREVTVTLHGGERVTLRVQDDGAGFDPEQVSGRVSSAGGLGLMQMRERVESRGGNYRVLSSPGHGTLVEAEVPQA</sequence>
<comment type="cofactor">
    <cofactor evidence="2">
        <name>[4Fe-4S] cluster</name>
        <dbReference type="ChEBI" id="CHEBI:49883"/>
    </cofactor>
</comment>
<keyword evidence="20" id="KW-1185">Reference proteome</keyword>
<dbReference type="SUPFAM" id="SSF55781">
    <property type="entry name" value="GAF domain-like"/>
    <property type="match status" value="1"/>
</dbReference>
<dbReference type="PANTHER" id="PTHR24421">
    <property type="entry name" value="NITRATE/NITRITE SENSOR PROTEIN NARX-RELATED"/>
    <property type="match status" value="1"/>
</dbReference>
<organism evidence="19 20">
    <name type="scientific">Deinococcus aluminii</name>
    <dbReference type="NCBI Taxonomy" id="1656885"/>
    <lineage>
        <taxon>Bacteria</taxon>
        <taxon>Thermotogati</taxon>
        <taxon>Deinococcota</taxon>
        <taxon>Deinococci</taxon>
        <taxon>Deinococcales</taxon>
        <taxon>Deinococcaceae</taxon>
        <taxon>Deinococcus</taxon>
    </lineage>
</organism>
<dbReference type="SMART" id="SM00387">
    <property type="entry name" value="HATPase_c"/>
    <property type="match status" value="1"/>
</dbReference>
<dbReference type="Pfam" id="PF07730">
    <property type="entry name" value="HisKA_3"/>
    <property type="match status" value="1"/>
</dbReference>
<evidence type="ECO:0000256" key="2">
    <source>
        <dbReference type="ARBA" id="ARBA00001966"/>
    </source>
</evidence>
<keyword evidence="17" id="KW-1133">Transmembrane helix</keyword>
<dbReference type="InterPro" id="IPR050482">
    <property type="entry name" value="Sensor_HK_TwoCompSys"/>
</dbReference>
<evidence type="ECO:0000313" key="19">
    <source>
        <dbReference type="EMBL" id="GAA5532276.1"/>
    </source>
</evidence>
<evidence type="ECO:0000313" key="20">
    <source>
        <dbReference type="Proteomes" id="UP001404956"/>
    </source>
</evidence>
<keyword evidence="12" id="KW-0902">Two-component regulatory system</keyword>
<keyword evidence="8" id="KW-0808">Transferase</keyword>
<dbReference type="CDD" id="cd16917">
    <property type="entry name" value="HATPase_UhpB-NarQ-NarX-like"/>
    <property type="match status" value="1"/>
</dbReference>
<keyword evidence="7" id="KW-0963">Cytoplasm</keyword>
<evidence type="ECO:0000256" key="15">
    <source>
        <dbReference type="ARBA" id="ARBA00030800"/>
    </source>
</evidence>
<comment type="function">
    <text evidence="14">Member of the two-component regulatory system NreB/NreC involved in the control of dissimilatory nitrate/nitrite reduction in response to oxygen. NreB functions as a direct oxygen sensor histidine kinase which is autophosphorylated, in the absence of oxygen, probably at the conserved histidine residue, and transfers its phosphate group probably to a conserved aspartate residue of NreC. NreB/NreC activates the expression of the nitrate (narGHJI) and nitrite (nir) reductase operons, as well as the putative nitrate transporter gene narT.</text>
</comment>
<gene>
    <name evidence="19" type="ORF">Dalu01_00664</name>
</gene>
<dbReference type="SUPFAM" id="SSF55874">
    <property type="entry name" value="ATPase domain of HSP90 chaperone/DNA topoisomerase II/histidine kinase"/>
    <property type="match status" value="1"/>
</dbReference>
<evidence type="ECO:0000256" key="13">
    <source>
        <dbReference type="ARBA" id="ARBA00023014"/>
    </source>
</evidence>
<evidence type="ECO:0000256" key="3">
    <source>
        <dbReference type="ARBA" id="ARBA00004496"/>
    </source>
</evidence>
<dbReference type="InterPro" id="IPR004358">
    <property type="entry name" value="Sig_transdc_His_kin-like_C"/>
</dbReference>
<dbReference type="Pfam" id="PF02518">
    <property type="entry name" value="HATPase_c"/>
    <property type="match status" value="1"/>
</dbReference>
<dbReference type="EC" id="2.7.13.3" evidence="4"/>
<dbReference type="Gene3D" id="3.30.450.40">
    <property type="match status" value="1"/>
</dbReference>
<keyword evidence="17" id="KW-0472">Membrane</keyword>
<evidence type="ECO:0000256" key="12">
    <source>
        <dbReference type="ARBA" id="ARBA00023012"/>
    </source>
</evidence>
<evidence type="ECO:0000256" key="16">
    <source>
        <dbReference type="SAM" id="MobiDB-lite"/>
    </source>
</evidence>
<evidence type="ECO:0000256" key="7">
    <source>
        <dbReference type="ARBA" id="ARBA00022490"/>
    </source>
</evidence>
<evidence type="ECO:0000256" key="5">
    <source>
        <dbReference type="ARBA" id="ARBA00017322"/>
    </source>
</evidence>
<dbReference type="PRINTS" id="PR00344">
    <property type="entry name" value="BCTRLSENSOR"/>
</dbReference>
<comment type="caution">
    <text evidence="19">The sequence shown here is derived from an EMBL/GenBank/DDBJ whole genome shotgun (WGS) entry which is preliminary data.</text>
</comment>
<evidence type="ECO:0000256" key="4">
    <source>
        <dbReference type="ARBA" id="ARBA00012438"/>
    </source>
</evidence>
<keyword evidence="17" id="KW-0812">Transmembrane</keyword>
<feature type="region of interest" description="Disordered" evidence="16">
    <location>
        <begin position="1"/>
        <end position="48"/>
    </location>
</feature>
<evidence type="ECO:0000256" key="6">
    <source>
        <dbReference type="ARBA" id="ARBA00022485"/>
    </source>
</evidence>
<keyword evidence="10" id="KW-0418">Kinase</keyword>
<dbReference type="InterPro" id="IPR003018">
    <property type="entry name" value="GAF"/>
</dbReference>
<keyword evidence="13" id="KW-0411">Iron-sulfur</keyword>
<protein>
    <recommendedName>
        <fullName evidence="5">Oxygen sensor histidine kinase NreB</fullName>
        <ecNumber evidence="4">2.7.13.3</ecNumber>
    </recommendedName>
    <alternativeName>
        <fullName evidence="15">Nitrogen regulation protein B</fullName>
    </alternativeName>
</protein>
<evidence type="ECO:0000256" key="1">
    <source>
        <dbReference type="ARBA" id="ARBA00000085"/>
    </source>
</evidence>
<dbReference type="Gene3D" id="1.20.5.1930">
    <property type="match status" value="1"/>
</dbReference>
<comment type="subcellular location">
    <subcellularLocation>
        <location evidence="3">Cytoplasm</location>
    </subcellularLocation>
</comment>
<proteinExistence type="predicted"/>
<dbReference type="EMBL" id="BAABRV010000001">
    <property type="protein sequence ID" value="GAA5532276.1"/>
    <property type="molecule type" value="Genomic_DNA"/>
</dbReference>
<dbReference type="InterPro" id="IPR029016">
    <property type="entry name" value="GAF-like_dom_sf"/>
</dbReference>